<dbReference type="PROSITE" id="PS50240">
    <property type="entry name" value="TRYPSIN_DOM"/>
    <property type="match status" value="1"/>
</dbReference>
<dbReference type="SMART" id="SM00020">
    <property type="entry name" value="Tryp_SPc"/>
    <property type="match status" value="1"/>
</dbReference>
<dbReference type="FunFam" id="2.40.10.10:FF:000036">
    <property type="entry name" value="Trypsin beta"/>
    <property type="match status" value="1"/>
</dbReference>
<dbReference type="Proteomes" id="UP000034196">
    <property type="component" value="Unassembled WGS sequence"/>
</dbReference>
<dbReference type="PROSITE" id="PS00134">
    <property type="entry name" value="TRYPSIN_HIS"/>
    <property type="match status" value="1"/>
</dbReference>
<dbReference type="PROSITE" id="PS00135">
    <property type="entry name" value="TRYPSIN_SER"/>
    <property type="match status" value="1"/>
</dbReference>
<dbReference type="EMBL" id="LAVA02000123">
    <property type="protein sequence ID" value="OIJ62910.1"/>
    <property type="molecule type" value="Genomic_DNA"/>
</dbReference>
<evidence type="ECO:0000256" key="1">
    <source>
        <dbReference type="ARBA" id="ARBA00007664"/>
    </source>
</evidence>
<dbReference type="Pfam" id="PF00089">
    <property type="entry name" value="Trypsin"/>
    <property type="match status" value="1"/>
</dbReference>
<keyword evidence="4 6" id="KW-0720">Serine protease</keyword>
<evidence type="ECO:0000256" key="3">
    <source>
        <dbReference type="ARBA" id="ARBA00022801"/>
    </source>
</evidence>
<accession>A0A1J4NP09</accession>
<dbReference type="GO" id="GO:0006508">
    <property type="term" value="P:proteolysis"/>
    <property type="evidence" value="ECO:0007669"/>
    <property type="project" value="UniProtKB-KW"/>
</dbReference>
<comment type="caution">
    <text evidence="10">The sequence shown here is derived from an EMBL/GenBank/DDBJ whole genome shotgun (WGS) entry which is preliminary data.</text>
</comment>
<keyword evidence="5" id="KW-1015">Disulfide bond</keyword>
<dbReference type="InterPro" id="IPR018114">
    <property type="entry name" value="TRYPSIN_HIS"/>
</dbReference>
<evidence type="ECO:0000256" key="5">
    <source>
        <dbReference type="ARBA" id="ARBA00023157"/>
    </source>
</evidence>
<dbReference type="GO" id="GO:0004252">
    <property type="term" value="F:serine-type endopeptidase activity"/>
    <property type="evidence" value="ECO:0007669"/>
    <property type="project" value="InterPro"/>
</dbReference>
<dbReference type="RefSeq" id="WP_046587895.1">
    <property type="nucleotide sequence ID" value="NZ_LAVA02000123.1"/>
</dbReference>
<gene>
    <name evidence="10" type="ORF">WN71_036815</name>
</gene>
<dbReference type="Gene3D" id="2.40.10.10">
    <property type="entry name" value="Trypsin-like serine proteases"/>
    <property type="match status" value="1"/>
</dbReference>
<keyword evidence="8" id="KW-0732">Signal</keyword>
<evidence type="ECO:0000313" key="10">
    <source>
        <dbReference type="EMBL" id="OIJ62910.1"/>
    </source>
</evidence>
<dbReference type="PANTHER" id="PTHR24276">
    <property type="entry name" value="POLYSERASE-RELATED"/>
    <property type="match status" value="1"/>
</dbReference>
<dbReference type="SUPFAM" id="SSF50494">
    <property type="entry name" value="Trypsin-like serine proteases"/>
    <property type="match status" value="1"/>
</dbReference>
<evidence type="ECO:0000256" key="2">
    <source>
        <dbReference type="ARBA" id="ARBA00022670"/>
    </source>
</evidence>
<dbReference type="OrthoDB" id="1496095at2"/>
<proteinExistence type="inferred from homology"/>
<dbReference type="AlphaFoldDB" id="A0A1J4NP09"/>
<keyword evidence="11" id="KW-1185">Reference proteome</keyword>
<dbReference type="CDD" id="cd00190">
    <property type="entry name" value="Tryp_SPc"/>
    <property type="match status" value="1"/>
</dbReference>
<dbReference type="InterPro" id="IPR009003">
    <property type="entry name" value="Peptidase_S1_PA"/>
</dbReference>
<dbReference type="InterPro" id="IPR033116">
    <property type="entry name" value="TRYPSIN_SER"/>
</dbReference>
<dbReference type="InterPro" id="IPR043504">
    <property type="entry name" value="Peptidase_S1_PA_chymotrypsin"/>
</dbReference>
<dbReference type="InterPro" id="IPR050430">
    <property type="entry name" value="Peptidase_S1"/>
</dbReference>
<reference evidence="10" key="1">
    <citation type="submission" date="2016-10" db="EMBL/GenBank/DDBJ databases">
        <title>Genome sequence of Streptomyces mangrovisoli MUSC 149.</title>
        <authorList>
            <person name="Lee L.-H."/>
            <person name="Ser H.-L."/>
        </authorList>
    </citation>
    <scope>NUCLEOTIDE SEQUENCE [LARGE SCALE GENOMIC DNA]</scope>
    <source>
        <strain evidence="10">MUSC 149</strain>
    </source>
</reference>
<evidence type="ECO:0000256" key="4">
    <source>
        <dbReference type="ARBA" id="ARBA00022825"/>
    </source>
</evidence>
<evidence type="ECO:0000256" key="8">
    <source>
        <dbReference type="SAM" id="SignalP"/>
    </source>
</evidence>
<name>A0A1J4NP09_9ACTN</name>
<feature type="region of interest" description="Disordered" evidence="7">
    <location>
        <begin position="275"/>
        <end position="298"/>
    </location>
</feature>
<organism evidence="10 11">
    <name type="scientific">Streptomyces mangrovisoli</name>
    <dbReference type="NCBI Taxonomy" id="1428628"/>
    <lineage>
        <taxon>Bacteria</taxon>
        <taxon>Bacillati</taxon>
        <taxon>Actinomycetota</taxon>
        <taxon>Actinomycetes</taxon>
        <taxon>Kitasatosporales</taxon>
        <taxon>Streptomycetaceae</taxon>
        <taxon>Streptomyces</taxon>
    </lineage>
</organism>
<protein>
    <submittedName>
        <fullName evidence="10">Serine protease</fullName>
    </submittedName>
</protein>
<dbReference type="PANTHER" id="PTHR24276:SF98">
    <property type="entry name" value="FI18310P1-RELATED"/>
    <property type="match status" value="1"/>
</dbReference>
<dbReference type="InterPro" id="IPR001314">
    <property type="entry name" value="Peptidase_S1A"/>
</dbReference>
<feature type="signal peptide" evidence="8">
    <location>
        <begin position="1"/>
        <end position="27"/>
    </location>
</feature>
<dbReference type="InterPro" id="IPR001254">
    <property type="entry name" value="Trypsin_dom"/>
</dbReference>
<sequence>MLRTVARALTRPLVLAAAATAIPLASAAPVAADSVVVGGFPVDVSQGPWTVALSSRDRFGGTRAGQFCGGVAVGRTTVLTAAHCMAEDVLGAPPDHPGDLKVIAGRTDLLARGGAEIPVRKIWVNPHYDKDSNAGDFAVLTLASPLPQGSVVRMAGKGDPAYEPGTEATVYGWGDISGGGDYPHTLGAARLHVLADSQCERAYPGGPDGTYHASSMLCAGEREGGPDACQGDSGGPLVAHGRLIGLVSWGSGCGRSGYPGVYARVSDVVHTLNATAKSHGGRSKGARGARGAKGARRG</sequence>
<evidence type="ECO:0000259" key="9">
    <source>
        <dbReference type="PROSITE" id="PS50240"/>
    </source>
</evidence>
<evidence type="ECO:0000256" key="7">
    <source>
        <dbReference type="SAM" id="MobiDB-lite"/>
    </source>
</evidence>
<evidence type="ECO:0000313" key="11">
    <source>
        <dbReference type="Proteomes" id="UP000034196"/>
    </source>
</evidence>
<comment type="similarity">
    <text evidence="1">Belongs to the peptidase S1 family.</text>
</comment>
<dbReference type="STRING" id="1428628.WN71_036815"/>
<keyword evidence="3 6" id="KW-0378">Hydrolase</keyword>
<feature type="chain" id="PRO_5009631072" evidence="8">
    <location>
        <begin position="28"/>
        <end position="298"/>
    </location>
</feature>
<feature type="domain" description="Peptidase S1" evidence="9">
    <location>
        <begin position="36"/>
        <end position="277"/>
    </location>
</feature>
<dbReference type="PRINTS" id="PR00722">
    <property type="entry name" value="CHYMOTRYPSIN"/>
</dbReference>
<evidence type="ECO:0000256" key="6">
    <source>
        <dbReference type="RuleBase" id="RU363034"/>
    </source>
</evidence>
<keyword evidence="2 6" id="KW-0645">Protease</keyword>